<dbReference type="AlphaFoldDB" id="A0A2S3UQC5"/>
<evidence type="ECO:0000256" key="4">
    <source>
        <dbReference type="ARBA" id="ARBA00022692"/>
    </source>
</evidence>
<dbReference type="OrthoDB" id="9808524at2"/>
<reference evidence="8 9" key="1">
    <citation type="submission" date="2018-01" db="EMBL/GenBank/DDBJ databases">
        <title>Genomic Encyclopedia of Archaeal and Bacterial Type Strains, Phase II (KMG-II): from individual species to whole genera.</title>
        <authorList>
            <person name="Goeker M."/>
        </authorList>
    </citation>
    <scope>NUCLEOTIDE SEQUENCE [LARGE SCALE GENOMIC DNA]</scope>
    <source>
        <strain evidence="8 9">DSM 17023</strain>
    </source>
</reference>
<evidence type="ECO:0000313" key="8">
    <source>
        <dbReference type="EMBL" id="POF29699.1"/>
    </source>
</evidence>
<dbReference type="PANTHER" id="PTHR33452">
    <property type="entry name" value="OXIDOREDUCTASE CATD-RELATED"/>
    <property type="match status" value="1"/>
</dbReference>
<feature type="transmembrane region" description="Helical" evidence="7">
    <location>
        <begin position="43"/>
        <end position="64"/>
    </location>
</feature>
<dbReference type="Pfam" id="PF07681">
    <property type="entry name" value="DoxX"/>
    <property type="match status" value="1"/>
</dbReference>
<accession>A0A2S3UQC5</accession>
<feature type="transmembrane region" description="Helical" evidence="7">
    <location>
        <begin position="102"/>
        <end position="122"/>
    </location>
</feature>
<protein>
    <submittedName>
        <fullName evidence="8">Putative oxidoreductase</fullName>
    </submittedName>
</protein>
<dbReference type="InterPro" id="IPR051907">
    <property type="entry name" value="DoxX-like_oxidoreductase"/>
</dbReference>
<dbReference type="GO" id="GO:0005886">
    <property type="term" value="C:plasma membrane"/>
    <property type="evidence" value="ECO:0007669"/>
    <property type="project" value="UniProtKB-SubCell"/>
</dbReference>
<keyword evidence="6 7" id="KW-0472">Membrane</keyword>
<evidence type="ECO:0000256" key="7">
    <source>
        <dbReference type="SAM" id="Phobius"/>
    </source>
</evidence>
<keyword evidence="4 7" id="KW-0812">Transmembrane</keyword>
<evidence type="ECO:0000256" key="5">
    <source>
        <dbReference type="ARBA" id="ARBA00022989"/>
    </source>
</evidence>
<name>A0A2S3UQC5_9HYPH</name>
<organism evidence="8 9">
    <name type="scientific">Roseibium marinum</name>
    <dbReference type="NCBI Taxonomy" id="281252"/>
    <lineage>
        <taxon>Bacteria</taxon>
        <taxon>Pseudomonadati</taxon>
        <taxon>Pseudomonadota</taxon>
        <taxon>Alphaproteobacteria</taxon>
        <taxon>Hyphomicrobiales</taxon>
        <taxon>Stappiaceae</taxon>
        <taxon>Roseibium</taxon>
    </lineage>
</organism>
<comment type="subcellular location">
    <subcellularLocation>
        <location evidence="1">Cell membrane</location>
        <topology evidence="1">Multi-pass membrane protein</topology>
    </subcellularLocation>
</comment>
<comment type="similarity">
    <text evidence="2">Belongs to the DoxX family.</text>
</comment>
<evidence type="ECO:0000256" key="1">
    <source>
        <dbReference type="ARBA" id="ARBA00004651"/>
    </source>
</evidence>
<comment type="caution">
    <text evidence="8">The sequence shown here is derived from an EMBL/GenBank/DDBJ whole genome shotgun (WGS) entry which is preliminary data.</text>
</comment>
<dbReference type="Proteomes" id="UP000236959">
    <property type="component" value="Unassembled WGS sequence"/>
</dbReference>
<dbReference type="InterPro" id="IPR032808">
    <property type="entry name" value="DoxX"/>
</dbReference>
<dbReference type="PANTHER" id="PTHR33452:SF4">
    <property type="entry name" value="BLL4328 PROTEIN"/>
    <property type="match status" value="1"/>
</dbReference>
<evidence type="ECO:0000256" key="3">
    <source>
        <dbReference type="ARBA" id="ARBA00022475"/>
    </source>
</evidence>
<proteinExistence type="inferred from homology"/>
<dbReference type="RefSeq" id="WP_103223759.1">
    <property type="nucleotide sequence ID" value="NZ_PPCN01000008.1"/>
</dbReference>
<gene>
    <name evidence="8" type="ORF">CLV41_108124</name>
</gene>
<dbReference type="EMBL" id="PPCN01000008">
    <property type="protein sequence ID" value="POF29699.1"/>
    <property type="molecule type" value="Genomic_DNA"/>
</dbReference>
<feature type="transmembrane region" description="Helical" evidence="7">
    <location>
        <begin position="71"/>
        <end position="90"/>
    </location>
</feature>
<evidence type="ECO:0000256" key="2">
    <source>
        <dbReference type="ARBA" id="ARBA00006679"/>
    </source>
</evidence>
<keyword evidence="3" id="KW-1003">Cell membrane</keyword>
<keyword evidence="5 7" id="KW-1133">Transmembrane helix</keyword>
<sequence length="131" mass="13671">MGISDSTTPYLQSLLRFVAGLVFLQHGTSKFLHFPHSQMSETLVMSASGIAGLIELTGGFLITVGLLTRPAAFLASGTMAAAYFTAHAPQGFFPLLNGGSEAVLLCFVFLFLSAAGSGPLGLDRILFGKTA</sequence>
<evidence type="ECO:0000313" key="9">
    <source>
        <dbReference type="Proteomes" id="UP000236959"/>
    </source>
</evidence>
<keyword evidence="9" id="KW-1185">Reference proteome</keyword>
<evidence type="ECO:0000256" key="6">
    <source>
        <dbReference type="ARBA" id="ARBA00023136"/>
    </source>
</evidence>